<dbReference type="GO" id="GO:0016757">
    <property type="term" value="F:glycosyltransferase activity"/>
    <property type="evidence" value="ECO:0007669"/>
    <property type="project" value="InterPro"/>
</dbReference>
<dbReference type="CDD" id="cd22189">
    <property type="entry name" value="PGAP4-like_fungal"/>
    <property type="match status" value="1"/>
</dbReference>
<dbReference type="PANTHER" id="PTHR31410">
    <property type="entry name" value="TRANSMEMBRANE PROTEIN 246"/>
    <property type="match status" value="1"/>
</dbReference>
<dbReference type="Proteomes" id="UP000717696">
    <property type="component" value="Unassembled WGS sequence"/>
</dbReference>
<feature type="signal peptide" evidence="2">
    <location>
        <begin position="1"/>
        <end position="24"/>
    </location>
</feature>
<feature type="transmembrane region" description="Helical" evidence="1">
    <location>
        <begin position="302"/>
        <end position="321"/>
    </location>
</feature>
<evidence type="ECO:0000256" key="2">
    <source>
        <dbReference type="SAM" id="SignalP"/>
    </source>
</evidence>
<evidence type="ECO:0000313" key="3">
    <source>
        <dbReference type="EMBL" id="KAH7162841.1"/>
    </source>
</evidence>
<dbReference type="GO" id="GO:0000139">
    <property type="term" value="C:Golgi membrane"/>
    <property type="evidence" value="ECO:0007669"/>
    <property type="project" value="InterPro"/>
</dbReference>
<name>A0A9P9FJD9_9HYPO</name>
<dbReference type="InterPro" id="IPR029675">
    <property type="entry name" value="PGAP4"/>
</dbReference>
<comment type="caution">
    <text evidence="3">The sequence shown here is derived from an EMBL/GenBank/DDBJ whole genome shotgun (WGS) entry which is preliminary data.</text>
</comment>
<keyword evidence="1" id="KW-0812">Transmembrane</keyword>
<feature type="chain" id="PRO_5040154480" evidence="2">
    <location>
        <begin position="25"/>
        <end position="422"/>
    </location>
</feature>
<keyword evidence="1" id="KW-1133">Transmembrane helix</keyword>
<feature type="transmembrane region" description="Helical" evidence="1">
    <location>
        <begin position="260"/>
        <end position="281"/>
    </location>
</feature>
<evidence type="ECO:0000256" key="1">
    <source>
        <dbReference type="SAM" id="Phobius"/>
    </source>
</evidence>
<accession>A0A9P9FJD9</accession>
<keyword evidence="2" id="KW-0732">Signal</keyword>
<dbReference type="EMBL" id="JAGMUU010000001">
    <property type="protein sequence ID" value="KAH7162841.1"/>
    <property type="molecule type" value="Genomic_DNA"/>
</dbReference>
<evidence type="ECO:0000313" key="4">
    <source>
        <dbReference type="Proteomes" id="UP000717696"/>
    </source>
</evidence>
<dbReference type="AlphaFoldDB" id="A0A9P9FJD9"/>
<keyword evidence="1" id="KW-0472">Membrane</keyword>
<gene>
    <name evidence="3" type="ORF">B0J13DRAFT_21643</name>
</gene>
<dbReference type="PANTHER" id="PTHR31410:SF1">
    <property type="entry name" value="POST-GPI ATTACHMENT TO PROTEINS FACTOR 4"/>
    <property type="match status" value="1"/>
</dbReference>
<reference evidence="3" key="1">
    <citation type="journal article" date="2021" name="Nat. Commun.">
        <title>Genetic determinants of endophytism in the Arabidopsis root mycobiome.</title>
        <authorList>
            <person name="Mesny F."/>
            <person name="Miyauchi S."/>
            <person name="Thiergart T."/>
            <person name="Pickel B."/>
            <person name="Atanasova L."/>
            <person name="Karlsson M."/>
            <person name="Huettel B."/>
            <person name="Barry K.W."/>
            <person name="Haridas S."/>
            <person name="Chen C."/>
            <person name="Bauer D."/>
            <person name="Andreopoulos W."/>
            <person name="Pangilinan J."/>
            <person name="LaButti K."/>
            <person name="Riley R."/>
            <person name="Lipzen A."/>
            <person name="Clum A."/>
            <person name="Drula E."/>
            <person name="Henrissat B."/>
            <person name="Kohler A."/>
            <person name="Grigoriev I.V."/>
            <person name="Martin F.M."/>
            <person name="Hacquard S."/>
        </authorList>
    </citation>
    <scope>NUCLEOTIDE SEQUENCE</scope>
    <source>
        <strain evidence="3">MPI-CAGE-AT-0021</strain>
    </source>
</reference>
<proteinExistence type="predicted"/>
<protein>
    <submittedName>
        <fullName evidence="3">Uncharacterized protein</fullName>
    </submittedName>
</protein>
<dbReference type="OrthoDB" id="2016523at2759"/>
<dbReference type="GO" id="GO:0006506">
    <property type="term" value="P:GPI anchor biosynthetic process"/>
    <property type="evidence" value="ECO:0007669"/>
    <property type="project" value="InterPro"/>
</dbReference>
<keyword evidence="4" id="KW-1185">Reference proteome</keyword>
<organism evidence="3 4">
    <name type="scientific">Dactylonectria estremocensis</name>
    <dbReference type="NCBI Taxonomy" id="1079267"/>
    <lineage>
        <taxon>Eukaryota</taxon>
        <taxon>Fungi</taxon>
        <taxon>Dikarya</taxon>
        <taxon>Ascomycota</taxon>
        <taxon>Pezizomycotina</taxon>
        <taxon>Sordariomycetes</taxon>
        <taxon>Hypocreomycetidae</taxon>
        <taxon>Hypocreales</taxon>
        <taxon>Nectriaceae</taxon>
        <taxon>Dactylonectria</taxon>
    </lineage>
</organism>
<sequence>MKPPVVANLALAVAWLLLFRYCQINSFHDPSSFFYDPTRAYVPFYSAVRESESAEFLTKAASTPATASQPWAYLGKNTGYDDTKSPEGLSVCIGIPSVRRDREQFVGKTIASLVDGLSPEERRRVNLKVLLADDIPQNNPAYGEAWLRNIADEVFVYGDDKSSIKDGYQPITNASLRWVFEDPRNKRVQFDYANLMAACQKQGSDYFVLVEDDVIASRDWFKRLTRSIDSVEAQTTKGHDWLYLRLFYTETYLGWNSEEWPIYLGKSILVYIAVIGVILSLRWRAPALRQLKAADLVKANMILIINTTIWVAAYIILYFMAGRLLVSPLRGGVHEMPQYGCCAQGLAMPHRNLAVLEQSLREPPHILAGDSFIDMVADRDGLKKWVMVPSVLQHIGIRGSSDQGYLKTTWNFSFERGPRKSK</sequence>